<dbReference type="NCBIfam" id="TIGR01429">
    <property type="entry name" value="AMP_deaminase"/>
    <property type="match status" value="1"/>
</dbReference>
<keyword evidence="7" id="KW-0862">Zinc</keyword>
<comment type="similarity">
    <text evidence="3 9">Belongs to the metallo-dependent hydrolases superfamily. Adenosine and AMP deaminases family.</text>
</comment>
<accession>A0A0L0GF09</accession>
<proteinExistence type="inferred from homology"/>
<name>A0A0L0GF09_9EUKA</name>
<dbReference type="Pfam" id="PF19326">
    <property type="entry name" value="AMP_deaminase"/>
    <property type="match status" value="1"/>
</dbReference>
<evidence type="ECO:0000256" key="4">
    <source>
        <dbReference type="ARBA" id="ARBA00012775"/>
    </source>
</evidence>
<dbReference type="PANTHER" id="PTHR11359">
    <property type="entry name" value="AMP DEAMINASE"/>
    <property type="match status" value="1"/>
</dbReference>
<dbReference type="PROSITE" id="PS00485">
    <property type="entry name" value="A_DEAMINASE"/>
    <property type="match status" value="1"/>
</dbReference>
<evidence type="ECO:0000313" key="10">
    <source>
        <dbReference type="EMBL" id="KNC87615.1"/>
    </source>
</evidence>
<dbReference type="InterPro" id="IPR032466">
    <property type="entry name" value="Metal_Hydrolase"/>
</dbReference>
<dbReference type="InterPro" id="IPR006650">
    <property type="entry name" value="A/AMP_deam_AS"/>
</dbReference>
<dbReference type="InterPro" id="IPR006329">
    <property type="entry name" value="AMPD"/>
</dbReference>
<dbReference type="PANTHER" id="PTHR11359:SF0">
    <property type="entry name" value="AMP DEAMINASE"/>
    <property type="match status" value="1"/>
</dbReference>
<evidence type="ECO:0000256" key="5">
    <source>
        <dbReference type="ARBA" id="ARBA00022723"/>
    </source>
</evidence>
<evidence type="ECO:0000256" key="9">
    <source>
        <dbReference type="PIRNR" id="PIRNR001251"/>
    </source>
</evidence>
<evidence type="ECO:0000256" key="6">
    <source>
        <dbReference type="ARBA" id="ARBA00022801"/>
    </source>
</evidence>
<comment type="catalytic activity">
    <reaction evidence="9">
        <text>AMP + H2O + H(+) = IMP + NH4(+)</text>
        <dbReference type="Rhea" id="RHEA:14777"/>
        <dbReference type="ChEBI" id="CHEBI:15377"/>
        <dbReference type="ChEBI" id="CHEBI:15378"/>
        <dbReference type="ChEBI" id="CHEBI:28938"/>
        <dbReference type="ChEBI" id="CHEBI:58053"/>
        <dbReference type="ChEBI" id="CHEBI:456215"/>
        <dbReference type="EC" id="3.5.4.6"/>
    </reaction>
</comment>
<dbReference type="GeneID" id="25900819"/>
<dbReference type="OrthoDB" id="1723809at2759"/>
<dbReference type="GO" id="GO:0046872">
    <property type="term" value="F:metal ion binding"/>
    <property type="evidence" value="ECO:0007669"/>
    <property type="project" value="UniProtKB-KW"/>
</dbReference>
<evidence type="ECO:0000256" key="1">
    <source>
        <dbReference type="ARBA" id="ARBA00001947"/>
    </source>
</evidence>
<dbReference type="EC" id="3.5.4.6" evidence="4 9"/>
<evidence type="ECO:0000256" key="3">
    <source>
        <dbReference type="ARBA" id="ARBA00006676"/>
    </source>
</evidence>
<dbReference type="FunFam" id="4.10.800.20:FF:000001">
    <property type="entry name" value="AMP deaminase"/>
    <property type="match status" value="1"/>
</dbReference>
<reference evidence="10 11" key="1">
    <citation type="submission" date="2011-02" db="EMBL/GenBank/DDBJ databases">
        <title>The Genome Sequence of Sphaeroforma arctica JP610.</title>
        <authorList>
            <consortium name="The Broad Institute Genome Sequencing Platform"/>
            <person name="Russ C."/>
            <person name="Cuomo C."/>
            <person name="Young S.K."/>
            <person name="Zeng Q."/>
            <person name="Gargeya S."/>
            <person name="Alvarado L."/>
            <person name="Berlin A."/>
            <person name="Chapman S.B."/>
            <person name="Chen Z."/>
            <person name="Freedman E."/>
            <person name="Gellesch M."/>
            <person name="Goldberg J."/>
            <person name="Griggs A."/>
            <person name="Gujja S."/>
            <person name="Heilman E."/>
            <person name="Heiman D."/>
            <person name="Howarth C."/>
            <person name="Mehta T."/>
            <person name="Neiman D."/>
            <person name="Pearson M."/>
            <person name="Roberts A."/>
            <person name="Saif S."/>
            <person name="Shea T."/>
            <person name="Shenoy N."/>
            <person name="Sisk P."/>
            <person name="Stolte C."/>
            <person name="Sykes S."/>
            <person name="White J."/>
            <person name="Yandava C."/>
            <person name="Burger G."/>
            <person name="Gray M.W."/>
            <person name="Holland P.W.H."/>
            <person name="King N."/>
            <person name="Lang F.B.F."/>
            <person name="Roger A.J."/>
            <person name="Ruiz-Trillo I."/>
            <person name="Haas B."/>
            <person name="Nusbaum C."/>
            <person name="Birren B."/>
        </authorList>
    </citation>
    <scope>NUCLEOTIDE SEQUENCE [LARGE SCALE GENOMIC DNA]</scope>
    <source>
        <strain evidence="10 11">JP610</strain>
    </source>
</reference>
<dbReference type="GO" id="GO:0003876">
    <property type="term" value="F:AMP deaminase activity"/>
    <property type="evidence" value="ECO:0007669"/>
    <property type="project" value="UniProtKB-EC"/>
</dbReference>
<dbReference type="AlphaFoldDB" id="A0A0L0GF09"/>
<comment type="pathway">
    <text evidence="2">Purine metabolism; IMP biosynthesis via salvage pathway; IMP from AMP: step 1/1.</text>
</comment>
<dbReference type="SUPFAM" id="SSF51556">
    <property type="entry name" value="Metallo-dependent hydrolases"/>
    <property type="match status" value="1"/>
</dbReference>
<protein>
    <recommendedName>
        <fullName evidence="4 9">AMP deaminase</fullName>
        <ecNumber evidence="4 9">3.5.4.6</ecNumber>
    </recommendedName>
</protein>
<dbReference type="Gene3D" id="3.20.20.140">
    <property type="entry name" value="Metal-dependent hydrolases"/>
    <property type="match status" value="1"/>
</dbReference>
<dbReference type="UniPathway" id="UPA00591">
    <property type="reaction ID" value="UER00663"/>
</dbReference>
<dbReference type="PIRSF" id="PIRSF001251">
    <property type="entry name" value="AMP_deaminase_met"/>
    <property type="match status" value="1"/>
</dbReference>
<dbReference type="GO" id="GO:0046033">
    <property type="term" value="P:AMP metabolic process"/>
    <property type="evidence" value="ECO:0007669"/>
    <property type="project" value="TreeGrafter"/>
</dbReference>
<evidence type="ECO:0000256" key="7">
    <source>
        <dbReference type="ARBA" id="ARBA00022833"/>
    </source>
</evidence>
<evidence type="ECO:0000256" key="2">
    <source>
        <dbReference type="ARBA" id="ARBA00004955"/>
    </source>
</evidence>
<dbReference type="eggNOG" id="KOG1096">
    <property type="taxonomic scope" value="Eukaryota"/>
</dbReference>
<evidence type="ECO:0000313" key="11">
    <source>
        <dbReference type="Proteomes" id="UP000054560"/>
    </source>
</evidence>
<keyword evidence="5 9" id="KW-0479">Metal-binding</keyword>
<dbReference type="RefSeq" id="XP_014161517.1">
    <property type="nucleotide sequence ID" value="XM_014306042.1"/>
</dbReference>
<evidence type="ECO:0000256" key="8">
    <source>
        <dbReference type="ARBA" id="ARBA00023080"/>
    </source>
</evidence>
<keyword evidence="6 9" id="KW-0378">Hydrolase</keyword>
<dbReference type="Proteomes" id="UP000054560">
    <property type="component" value="Unassembled WGS sequence"/>
</dbReference>
<keyword evidence="11" id="KW-1185">Reference proteome</keyword>
<dbReference type="GO" id="GO:0032264">
    <property type="term" value="P:IMP salvage"/>
    <property type="evidence" value="ECO:0007669"/>
    <property type="project" value="UniProtKB-UniPathway"/>
</dbReference>
<organism evidence="10 11">
    <name type="scientific">Sphaeroforma arctica JP610</name>
    <dbReference type="NCBI Taxonomy" id="667725"/>
    <lineage>
        <taxon>Eukaryota</taxon>
        <taxon>Ichthyosporea</taxon>
        <taxon>Ichthyophonida</taxon>
        <taxon>Sphaeroforma</taxon>
    </lineage>
</organism>
<sequence length="679" mass="78637">MSKNATAFTEEEKEEEKKDIVNATLWTRTPECSVDRVKDASLNQRYQRMSVQDTREREQSDESKIIYKALATAMELRRTYLHRSHQKFCISTSHQLDIFGNPGRHTVPTPTNPSPMPSDENSSCVIRMKKGVFEVFQSQADLDDAESDAIGSESTQGMFAYPTLFKYYKDLNWLMALSMDGESKTYCFRRVKYLSQSFEMHLLLNELEELKQQKGVPHRDFYNVRKVDTHIHLAGMMTQKHLLRYIKKKMRTSGDEEVIVRNDQLLTLSEVFKSLNLTTYDLSVDTLDVHADRGTFQRFDRFNLKYNPIGESRLREIFLKTNNHIQGRFLAEIVSEVVDDLEESKYQKAEPRASIYGRSTDEWEKLASWVLDNGLVSEHIAWMVQIPRLFNIYKKLGTINNFEQMIENIFRPLFEATANPKDHPKLSKFLTLLGGFDAVDDESKREVRKHHHFPSADKWVYEDNPPYTYYMYYLYANICTLNQFRASRGLNTFQFRPHCGEAGDVDHIASAFLTSEGINHGLTLRKIPVLEYLFFLTQVPIAMSPLSNNSLFLEVNRHPFPKYFACGQNISLSTDDPLFFHFTREPLIEEYSVTAQLWKLSACDLCELARNSVLASGFSKEKKLKWLGPDGLKPGVDGNDIQHTNVPDIRVAYRVETLMRELSHVLRGQRDLVHIPNFA</sequence>
<gene>
    <name evidence="10" type="ORF">SARC_00315</name>
</gene>
<dbReference type="STRING" id="667725.A0A0L0GF09"/>
<dbReference type="EMBL" id="KQ241604">
    <property type="protein sequence ID" value="KNC87615.1"/>
    <property type="molecule type" value="Genomic_DNA"/>
</dbReference>
<dbReference type="GO" id="GO:0005829">
    <property type="term" value="C:cytosol"/>
    <property type="evidence" value="ECO:0007669"/>
    <property type="project" value="TreeGrafter"/>
</dbReference>
<dbReference type="Gene3D" id="4.10.800.20">
    <property type="match status" value="1"/>
</dbReference>
<comment type="cofactor">
    <cofactor evidence="1 9">
        <name>Zn(2+)</name>
        <dbReference type="ChEBI" id="CHEBI:29105"/>
    </cofactor>
</comment>
<keyword evidence="8" id="KW-0546">Nucleotide metabolism</keyword>